<dbReference type="Proteomes" id="UP001359559">
    <property type="component" value="Unassembled WGS sequence"/>
</dbReference>
<comment type="catalytic activity">
    <reaction evidence="16 17">
        <text>L-seryl-[protein] + ATP = O-phospho-L-seryl-[protein] + ADP + H(+)</text>
        <dbReference type="Rhea" id="RHEA:17989"/>
        <dbReference type="Rhea" id="RHEA-COMP:9863"/>
        <dbReference type="Rhea" id="RHEA-COMP:11604"/>
        <dbReference type="ChEBI" id="CHEBI:15378"/>
        <dbReference type="ChEBI" id="CHEBI:29999"/>
        <dbReference type="ChEBI" id="CHEBI:30616"/>
        <dbReference type="ChEBI" id="CHEBI:83421"/>
        <dbReference type="ChEBI" id="CHEBI:456216"/>
        <dbReference type="EC" id="2.7.11.1"/>
    </reaction>
</comment>
<dbReference type="PROSITE" id="PS50948">
    <property type="entry name" value="PAN"/>
    <property type="match status" value="1"/>
</dbReference>
<feature type="domain" description="Apple" evidence="23">
    <location>
        <begin position="331"/>
        <end position="413"/>
    </location>
</feature>
<evidence type="ECO:0000256" key="17">
    <source>
        <dbReference type="PIRNR" id="PIRNR000641"/>
    </source>
</evidence>
<comment type="similarity">
    <text evidence="17">Belongs to the protein kinase superfamily. Ser/Thr protein kinase family.</text>
</comment>
<dbReference type="InterPro" id="IPR017441">
    <property type="entry name" value="Protein_kinase_ATP_BS"/>
</dbReference>
<evidence type="ECO:0000256" key="19">
    <source>
        <dbReference type="SAM" id="Phobius"/>
    </source>
</evidence>
<keyword evidence="10 19" id="KW-1133">Transmembrane helix</keyword>
<dbReference type="GO" id="GO:0005524">
    <property type="term" value="F:ATP binding"/>
    <property type="evidence" value="ECO:0007669"/>
    <property type="project" value="UniProtKB-UniRule"/>
</dbReference>
<evidence type="ECO:0000256" key="13">
    <source>
        <dbReference type="ARBA" id="ARBA00023170"/>
    </source>
</evidence>
<keyword evidence="4 17" id="KW-0808">Transferase</keyword>
<dbReference type="FunFam" id="3.30.200.20:FF:000059">
    <property type="entry name" value="S-receptor-like serine/threonine-protein kinase"/>
    <property type="match status" value="1"/>
</dbReference>
<dbReference type="InterPro" id="IPR000719">
    <property type="entry name" value="Prot_kinase_dom"/>
</dbReference>
<evidence type="ECO:0000259" key="23">
    <source>
        <dbReference type="PROSITE" id="PS50948"/>
    </source>
</evidence>
<dbReference type="PROSITE" id="PS00108">
    <property type="entry name" value="PROTEIN_KINASE_ST"/>
    <property type="match status" value="1"/>
</dbReference>
<dbReference type="AlphaFoldDB" id="A0AAN9K4S4"/>
<accession>A0AAN9K4S4</accession>
<reference evidence="24 25" key="1">
    <citation type="submission" date="2024-01" db="EMBL/GenBank/DDBJ databases">
        <title>The genomes of 5 underutilized Papilionoideae crops provide insights into root nodulation and disease resistance.</title>
        <authorList>
            <person name="Yuan L."/>
        </authorList>
    </citation>
    <scope>NUCLEOTIDE SEQUENCE [LARGE SCALE GENOMIC DNA]</scope>
    <source>
        <strain evidence="24">LY-2023</strain>
        <tissue evidence="24">Leaf</tissue>
    </source>
</reference>
<dbReference type="GO" id="GO:0048544">
    <property type="term" value="P:recognition of pollen"/>
    <property type="evidence" value="ECO:0007669"/>
    <property type="project" value="InterPro"/>
</dbReference>
<dbReference type="SUPFAM" id="SSF51110">
    <property type="entry name" value="alpha-D-mannose-specific plant lectins"/>
    <property type="match status" value="1"/>
</dbReference>
<dbReference type="EMBL" id="JAYKXN010000002">
    <property type="protein sequence ID" value="KAK7310827.1"/>
    <property type="molecule type" value="Genomic_DNA"/>
</dbReference>
<feature type="transmembrane region" description="Helical" evidence="19">
    <location>
        <begin position="453"/>
        <end position="476"/>
    </location>
</feature>
<dbReference type="SUPFAM" id="SSF56112">
    <property type="entry name" value="Protein kinase-like (PK-like)"/>
    <property type="match status" value="1"/>
</dbReference>
<keyword evidence="14" id="KW-0325">Glycoprotein</keyword>
<dbReference type="Pfam" id="PF01453">
    <property type="entry name" value="B_lectin"/>
    <property type="match status" value="1"/>
</dbReference>
<dbReference type="InterPro" id="IPR000858">
    <property type="entry name" value="S_locus_glycoprot_dom"/>
</dbReference>
<dbReference type="Gene3D" id="3.30.200.20">
    <property type="entry name" value="Phosphorylase Kinase, domain 1"/>
    <property type="match status" value="1"/>
</dbReference>
<feature type="signal peptide" evidence="20">
    <location>
        <begin position="1"/>
        <end position="19"/>
    </location>
</feature>
<evidence type="ECO:0000256" key="3">
    <source>
        <dbReference type="ARBA" id="ARBA00022536"/>
    </source>
</evidence>
<keyword evidence="12" id="KW-1015">Disulfide bond</keyword>
<keyword evidence="11 19" id="KW-0472">Membrane</keyword>
<keyword evidence="7 17" id="KW-0547">Nucleotide-binding</keyword>
<evidence type="ECO:0000259" key="21">
    <source>
        <dbReference type="PROSITE" id="PS50011"/>
    </source>
</evidence>
<dbReference type="SMART" id="SM00473">
    <property type="entry name" value="PAN_AP"/>
    <property type="match status" value="1"/>
</dbReference>
<dbReference type="InterPro" id="IPR011009">
    <property type="entry name" value="Kinase-like_dom_sf"/>
</dbReference>
<keyword evidence="5 19" id="KW-0812">Transmembrane</keyword>
<evidence type="ECO:0000256" key="9">
    <source>
        <dbReference type="ARBA" id="ARBA00022840"/>
    </source>
</evidence>
<dbReference type="CDD" id="cd14066">
    <property type="entry name" value="STKc_IRAK"/>
    <property type="match status" value="1"/>
</dbReference>
<evidence type="ECO:0000256" key="1">
    <source>
        <dbReference type="ARBA" id="ARBA00004479"/>
    </source>
</evidence>
<dbReference type="Pfam" id="PF00954">
    <property type="entry name" value="S_locus_glycop"/>
    <property type="match status" value="1"/>
</dbReference>
<evidence type="ECO:0000256" key="5">
    <source>
        <dbReference type="ARBA" id="ARBA00022692"/>
    </source>
</evidence>
<comment type="subcellular location">
    <subcellularLocation>
        <location evidence="1">Membrane</location>
        <topology evidence="1">Single-pass type I membrane protein</topology>
    </subcellularLocation>
</comment>
<evidence type="ECO:0000256" key="11">
    <source>
        <dbReference type="ARBA" id="ARBA00023136"/>
    </source>
</evidence>
<keyword evidence="9 17" id="KW-0067">ATP-binding</keyword>
<feature type="binding site" evidence="18">
    <location>
        <position position="540"/>
    </location>
    <ligand>
        <name>ATP</name>
        <dbReference type="ChEBI" id="CHEBI:30616"/>
    </ligand>
</feature>
<evidence type="ECO:0000256" key="6">
    <source>
        <dbReference type="ARBA" id="ARBA00022729"/>
    </source>
</evidence>
<evidence type="ECO:0000256" key="16">
    <source>
        <dbReference type="ARBA" id="ARBA00048679"/>
    </source>
</evidence>
<dbReference type="PANTHER" id="PTHR47974:SF3">
    <property type="entry name" value="RECEPTOR-LIKE SERINE_THREONINE-PROTEIN KINASE"/>
    <property type="match status" value="1"/>
</dbReference>
<comment type="catalytic activity">
    <reaction evidence="15 17">
        <text>L-threonyl-[protein] + ATP = O-phospho-L-threonyl-[protein] + ADP + H(+)</text>
        <dbReference type="Rhea" id="RHEA:46608"/>
        <dbReference type="Rhea" id="RHEA-COMP:11060"/>
        <dbReference type="Rhea" id="RHEA-COMP:11605"/>
        <dbReference type="ChEBI" id="CHEBI:15378"/>
        <dbReference type="ChEBI" id="CHEBI:30013"/>
        <dbReference type="ChEBI" id="CHEBI:30616"/>
        <dbReference type="ChEBI" id="CHEBI:61977"/>
        <dbReference type="ChEBI" id="CHEBI:456216"/>
        <dbReference type="EC" id="2.7.11.1"/>
    </reaction>
</comment>
<dbReference type="EC" id="2.7.11.1" evidence="17"/>
<dbReference type="SMART" id="SM00220">
    <property type="entry name" value="S_TKc"/>
    <property type="match status" value="1"/>
</dbReference>
<dbReference type="GO" id="GO:0016020">
    <property type="term" value="C:membrane"/>
    <property type="evidence" value="ECO:0007669"/>
    <property type="project" value="UniProtKB-SubCell"/>
</dbReference>
<comment type="caution">
    <text evidence="24">The sequence shown here is derived from an EMBL/GenBank/DDBJ whole genome shotgun (WGS) entry which is preliminary data.</text>
</comment>
<dbReference type="Gene3D" id="1.10.510.10">
    <property type="entry name" value="Transferase(Phosphotransferase) domain 1"/>
    <property type="match status" value="1"/>
</dbReference>
<evidence type="ECO:0000313" key="25">
    <source>
        <dbReference type="Proteomes" id="UP001359559"/>
    </source>
</evidence>
<evidence type="ECO:0000256" key="18">
    <source>
        <dbReference type="PROSITE-ProRule" id="PRU10141"/>
    </source>
</evidence>
<dbReference type="PIRSF" id="PIRSF000641">
    <property type="entry name" value="SRK"/>
    <property type="match status" value="1"/>
</dbReference>
<proteinExistence type="inferred from homology"/>
<evidence type="ECO:0000313" key="24">
    <source>
        <dbReference type="EMBL" id="KAK7310827.1"/>
    </source>
</evidence>
<dbReference type="InterPro" id="IPR001480">
    <property type="entry name" value="Bulb-type_lectin_dom"/>
</dbReference>
<feature type="chain" id="PRO_5042831611" description="Receptor-like serine/threonine-protein kinase" evidence="20">
    <location>
        <begin position="20"/>
        <end position="801"/>
    </location>
</feature>
<evidence type="ECO:0000256" key="20">
    <source>
        <dbReference type="SAM" id="SignalP"/>
    </source>
</evidence>
<evidence type="ECO:0000256" key="15">
    <source>
        <dbReference type="ARBA" id="ARBA00047899"/>
    </source>
</evidence>
<keyword evidence="2 17" id="KW-0723">Serine/threonine-protein kinase</keyword>
<organism evidence="24 25">
    <name type="scientific">Clitoria ternatea</name>
    <name type="common">Butterfly pea</name>
    <dbReference type="NCBI Taxonomy" id="43366"/>
    <lineage>
        <taxon>Eukaryota</taxon>
        <taxon>Viridiplantae</taxon>
        <taxon>Streptophyta</taxon>
        <taxon>Embryophyta</taxon>
        <taxon>Tracheophyta</taxon>
        <taxon>Spermatophyta</taxon>
        <taxon>Magnoliopsida</taxon>
        <taxon>eudicotyledons</taxon>
        <taxon>Gunneridae</taxon>
        <taxon>Pentapetalae</taxon>
        <taxon>rosids</taxon>
        <taxon>fabids</taxon>
        <taxon>Fabales</taxon>
        <taxon>Fabaceae</taxon>
        <taxon>Papilionoideae</taxon>
        <taxon>50 kb inversion clade</taxon>
        <taxon>NPAAA clade</taxon>
        <taxon>indigoferoid/millettioid clade</taxon>
        <taxon>Phaseoleae</taxon>
        <taxon>Clitoria</taxon>
    </lineage>
</organism>
<dbReference type="Pfam" id="PF00024">
    <property type="entry name" value="PAN_1"/>
    <property type="match status" value="1"/>
</dbReference>
<dbReference type="FunFam" id="1.10.510.10:FF:000302">
    <property type="entry name" value="Serine/threonine-protein kinase"/>
    <property type="match status" value="1"/>
</dbReference>
<dbReference type="CDD" id="cd00028">
    <property type="entry name" value="B_lectin"/>
    <property type="match status" value="1"/>
</dbReference>
<evidence type="ECO:0000256" key="7">
    <source>
        <dbReference type="ARBA" id="ARBA00022741"/>
    </source>
</evidence>
<sequence length="801" mass="90397">MYNIFFLLVILFVSTSSAATDTLQQTFSLSVENPNDTLVSSNRDFSAGFFQVGDNAFCFSVWFTRSKQPTVIWIANRDAPVNGKSSKLSLLRNGNLVLIDAARTLIWATATLSSSQLHLKLTNNGNLVLAAATSQPTVVWQSFNSPTDTLLPGQPVTEQASLVSSRSTTNFSSGFYKFYFDNDNVLRLLYKGPNLSSVYWPAPWKLAIDQGRSTYNVTKIAVLDSFGSFTSSDGFHFLSVDYPRKIYRRLKIDPDGNLRVYSFNEEEKNWEVSWQVIPEPCAVHGICGANSMCTVDPFLGRTCFCLQGFKVKNPNDWSQGCEPEFNSDFSCNRKESMGFLHLPTTELFGYDLNVTRVSSLEECQNLCLDLCDGCRGVQFKFNEVSTYNCYPKTMLLNGRDTPNFDGEVYLKLPKAILNSKKPIKHSTMKCSIGLSQRLNRIYHMPARNSTLSFLVWFTCGIGVFEVSIIFLVWFFLFRTNKQPGTIGHQQRHLLSATGFQRYTYAELKTATKGFKEKIGRGAGGVVYKGTLTDERVAAIKRLNEANQGEADFLAEISTIGMLNHMNLIDMWGYCVEGKHRLLVYEYMENGSLANNLVANNRLDWNKRFNVALGTAKGLAYLHEECLEWILHCDVKPQNILLDSDFSPKVADFGLSKLLNRDEERGSSGFSRIRGTRGYMAPEWVYNFRITSKVDVYSYGVVVLEMVSGRSPMEIQSLENSSGIEQRRLVTWITDKIKSAPSSGFWIEEIVDNNLEGRYDVSQVEVLVKVALQCVQDDMNQRPSMSHVVEMLQSHQNKTTPR</sequence>
<dbReference type="SMART" id="SM00108">
    <property type="entry name" value="B_lectin"/>
    <property type="match status" value="1"/>
</dbReference>
<protein>
    <recommendedName>
        <fullName evidence="17">Receptor-like serine/threonine-protein kinase</fullName>
        <ecNumber evidence="17">2.7.11.1</ecNumber>
    </recommendedName>
</protein>
<keyword evidence="3" id="KW-0245">EGF-like domain</keyword>
<evidence type="ECO:0000256" key="14">
    <source>
        <dbReference type="ARBA" id="ARBA00023180"/>
    </source>
</evidence>
<keyword evidence="6 20" id="KW-0732">Signal</keyword>
<dbReference type="InterPro" id="IPR003609">
    <property type="entry name" value="Pan_app"/>
</dbReference>
<dbReference type="InterPro" id="IPR024171">
    <property type="entry name" value="SRK-like_kinase"/>
</dbReference>
<dbReference type="InterPro" id="IPR008271">
    <property type="entry name" value="Ser/Thr_kinase_AS"/>
</dbReference>
<evidence type="ECO:0000256" key="2">
    <source>
        <dbReference type="ARBA" id="ARBA00022527"/>
    </source>
</evidence>
<feature type="domain" description="Bulb-type lectin" evidence="22">
    <location>
        <begin position="23"/>
        <end position="142"/>
    </location>
</feature>
<name>A0AAN9K4S4_CLITE</name>
<dbReference type="PROSITE" id="PS50011">
    <property type="entry name" value="PROTEIN_KINASE_DOM"/>
    <property type="match status" value="1"/>
</dbReference>
<evidence type="ECO:0000256" key="12">
    <source>
        <dbReference type="ARBA" id="ARBA00023157"/>
    </source>
</evidence>
<dbReference type="Gene3D" id="2.90.10.10">
    <property type="entry name" value="Bulb-type lectin domain"/>
    <property type="match status" value="1"/>
</dbReference>
<dbReference type="PROSITE" id="PS00107">
    <property type="entry name" value="PROTEIN_KINASE_ATP"/>
    <property type="match status" value="1"/>
</dbReference>
<evidence type="ECO:0000256" key="8">
    <source>
        <dbReference type="ARBA" id="ARBA00022777"/>
    </source>
</evidence>
<dbReference type="CDD" id="cd01098">
    <property type="entry name" value="PAN_AP_plant"/>
    <property type="match status" value="1"/>
</dbReference>
<evidence type="ECO:0000256" key="4">
    <source>
        <dbReference type="ARBA" id="ARBA00022679"/>
    </source>
</evidence>
<keyword evidence="25" id="KW-1185">Reference proteome</keyword>
<dbReference type="Pfam" id="PF00069">
    <property type="entry name" value="Pkinase"/>
    <property type="match status" value="1"/>
</dbReference>
<dbReference type="GO" id="GO:0004674">
    <property type="term" value="F:protein serine/threonine kinase activity"/>
    <property type="evidence" value="ECO:0007669"/>
    <property type="project" value="UniProtKB-KW"/>
</dbReference>
<gene>
    <name evidence="24" type="ORF">RJT34_08580</name>
</gene>
<keyword evidence="8 17" id="KW-0418">Kinase</keyword>
<dbReference type="PANTHER" id="PTHR47974">
    <property type="entry name" value="OS07G0415500 PROTEIN"/>
    <property type="match status" value="1"/>
</dbReference>
<dbReference type="InterPro" id="IPR036426">
    <property type="entry name" value="Bulb-type_lectin_dom_sf"/>
</dbReference>
<feature type="domain" description="Protein kinase" evidence="21">
    <location>
        <begin position="512"/>
        <end position="797"/>
    </location>
</feature>
<keyword evidence="13" id="KW-0675">Receptor</keyword>
<evidence type="ECO:0000256" key="10">
    <source>
        <dbReference type="ARBA" id="ARBA00022989"/>
    </source>
</evidence>
<evidence type="ECO:0000259" key="22">
    <source>
        <dbReference type="PROSITE" id="PS50927"/>
    </source>
</evidence>
<dbReference type="PROSITE" id="PS50927">
    <property type="entry name" value="BULB_LECTIN"/>
    <property type="match status" value="1"/>
</dbReference>